<gene>
    <name evidence="4" type="ORF">EA472_19340</name>
</gene>
<protein>
    <submittedName>
        <fullName evidence="4">Class A beta-lactamase-related serine hydrolase</fullName>
    </submittedName>
</protein>
<feature type="transmembrane region" description="Helical" evidence="2">
    <location>
        <begin position="656"/>
        <end position="682"/>
    </location>
</feature>
<organism evidence="4 5">
    <name type="scientific">Natrarchaeobius chitinivorans</name>
    <dbReference type="NCBI Taxonomy" id="1679083"/>
    <lineage>
        <taxon>Archaea</taxon>
        <taxon>Methanobacteriati</taxon>
        <taxon>Methanobacteriota</taxon>
        <taxon>Stenosarchaea group</taxon>
        <taxon>Halobacteria</taxon>
        <taxon>Halobacteriales</taxon>
        <taxon>Natrialbaceae</taxon>
        <taxon>Natrarchaeobius</taxon>
    </lineage>
</organism>
<keyword evidence="2" id="KW-0812">Transmembrane</keyword>
<dbReference type="Proteomes" id="UP000281431">
    <property type="component" value="Unassembled WGS sequence"/>
</dbReference>
<evidence type="ECO:0000259" key="3">
    <source>
        <dbReference type="Pfam" id="PF00144"/>
    </source>
</evidence>
<evidence type="ECO:0000256" key="1">
    <source>
        <dbReference type="SAM" id="MobiDB-lite"/>
    </source>
</evidence>
<keyword evidence="4" id="KW-0378">Hydrolase</keyword>
<proteinExistence type="predicted"/>
<dbReference type="EMBL" id="REFZ01000020">
    <property type="protein sequence ID" value="RQG97387.1"/>
    <property type="molecule type" value="Genomic_DNA"/>
</dbReference>
<dbReference type="PANTHER" id="PTHR46825:SF9">
    <property type="entry name" value="BETA-LACTAMASE-RELATED DOMAIN-CONTAINING PROTEIN"/>
    <property type="match status" value="1"/>
</dbReference>
<dbReference type="PANTHER" id="PTHR46825">
    <property type="entry name" value="D-ALANYL-D-ALANINE-CARBOXYPEPTIDASE/ENDOPEPTIDASE AMPH"/>
    <property type="match status" value="1"/>
</dbReference>
<dbReference type="Gene3D" id="3.40.710.10">
    <property type="entry name" value="DD-peptidase/beta-lactamase superfamily"/>
    <property type="match status" value="1"/>
</dbReference>
<feature type="domain" description="Beta-lactamase-related" evidence="3">
    <location>
        <begin position="92"/>
        <end position="414"/>
    </location>
</feature>
<feature type="transmembrane region" description="Helical" evidence="2">
    <location>
        <begin position="553"/>
        <end position="576"/>
    </location>
</feature>
<feature type="compositionally biased region" description="Acidic residues" evidence="1">
    <location>
        <begin position="72"/>
        <end position="84"/>
    </location>
</feature>
<dbReference type="SUPFAM" id="SSF56601">
    <property type="entry name" value="beta-lactamase/transpeptidase-like"/>
    <property type="match status" value="1"/>
</dbReference>
<reference evidence="4 5" key="1">
    <citation type="submission" date="2018-10" db="EMBL/GenBank/DDBJ databases">
        <title>Natrarchaeobius chitinivorans gen. nov., sp. nov., and Natrarchaeobius haloalkaliphilus sp. nov., alkaliphilic, chitin-utilizing haloarchaea from hypersaline alkaline lakes.</title>
        <authorList>
            <person name="Sorokin D.Y."/>
            <person name="Elcheninov A.G."/>
            <person name="Kostrikina N.A."/>
            <person name="Bale N.J."/>
            <person name="Sinninghe Damste J.S."/>
            <person name="Khijniak T.V."/>
            <person name="Kublanov I.V."/>
            <person name="Toshchakov S.V."/>
        </authorList>
    </citation>
    <scope>NUCLEOTIDE SEQUENCE [LARGE SCALE GENOMIC DNA]</scope>
    <source>
        <strain evidence="4 5">AArcht7</strain>
    </source>
</reference>
<name>A0A3N6M5M9_NATCH</name>
<dbReference type="GO" id="GO:0016787">
    <property type="term" value="F:hydrolase activity"/>
    <property type="evidence" value="ECO:0007669"/>
    <property type="project" value="UniProtKB-KW"/>
</dbReference>
<keyword evidence="5" id="KW-1185">Reference proteome</keyword>
<keyword evidence="2" id="KW-0472">Membrane</keyword>
<accession>A0A3N6M5M9</accession>
<dbReference type="OrthoDB" id="111095at2157"/>
<feature type="transmembrane region" description="Helical" evidence="2">
    <location>
        <begin position="617"/>
        <end position="644"/>
    </location>
</feature>
<dbReference type="Pfam" id="PF00144">
    <property type="entry name" value="Beta-lactamase"/>
    <property type="match status" value="1"/>
</dbReference>
<dbReference type="InterPro" id="IPR012338">
    <property type="entry name" value="Beta-lactam/transpept-like"/>
</dbReference>
<feature type="region of interest" description="Disordered" evidence="1">
    <location>
        <begin position="64"/>
        <end position="84"/>
    </location>
</feature>
<sequence>MFDPRPRREARFDRLRTVGRSSLSIVALAVIVSSLLVAGAAGPVLATNASTDANAESGVTSGAFDGAATATDGDDSDEPASADESADLEAIVDEIVAEQRDEHDVPGITVAVVEGGEPVLEKGYGEANVASGQPVRADETSFVIGSVGKLVTWTAVMQGVEDGKLDLDEDVNVYLEDSAVEIPETDDGPVTLRHLGTHTAGFDTRHDPGLVEDPDEVTSLETALAENRPDRIRPPGETVSYSNYGAMLAGHVVAEAYDTTFEEYVQSELFGPLGMDHSTFAQPVPEDHPGELAAPHEPTTDGVETADRTYVNWRPAGSMSATATDASTFMSAHLEGGGVDDARILEPASVEAMHDTHHERHPAVNGWRYGFYEYGPPDADLIGHSGGTLHETSKLVLAPKADVGVFVSYNVRDDRASPNAVVDRILEAYGLLSEPVELDEREVAADTVTGSTERTDLAAGEYLPSMATRDGPAQFLGLAMRLSIEPAGDGRLESDTLGFDEREWIESEPNVYQQVDGHDVLVVEVEDGAVEAVHRNSHPMTTYEPVPVHERTAAVGASVGVALVGFLATVLWWLGIGTRRLYGRIRAGSNGRASPDGRSTVVEPIERFRRAVGRPAWLARAAGIALAVVSLGFAGSLLAGLAIGGEFAFVATPLPLRIALALAPLSLLLAGATAVSAGLAWYNSYWSRRARVGRTILAVLGIVFAWQLLQLGFV</sequence>
<dbReference type="AlphaFoldDB" id="A0A3N6M5M9"/>
<dbReference type="InterPro" id="IPR001466">
    <property type="entry name" value="Beta-lactam-related"/>
</dbReference>
<keyword evidence="2" id="KW-1133">Transmembrane helix</keyword>
<feature type="transmembrane region" description="Helical" evidence="2">
    <location>
        <begin position="694"/>
        <end position="713"/>
    </location>
</feature>
<comment type="caution">
    <text evidence="4">The sequence shown here is derived from an EMBL/GenBank/DDBJ whole genome shotgun (WGS) entry which is preliminary data.</text>
</comment>
<dbReference type="InterPro" id="IPR050491">
    <property type="entry name" value="AmpC-like"/>
</dbReference>
<evidence type="ECO:0000256" key="2">
    <source>
        <dbReference type="SAM" id="Phobius"/>
    </source>
</evidence>
<evidence type="ECO:0000313" key="4">
    <source>
        <dbReference type="EMBL" id="RQG97387.1"/>
    </source>
</evidence>
<evidence type="ECO:0000313" key="5">
    <source>
        <dbReference type="Proteomes" id="UP000281431"/>
    </source>
</evidence>